<accession>A0ABM7BMW1</accession>
<keyword evidence="2" id="KW-1185">Reference proteome</keyword>
<evidence type="ECO:0000313" key="1">
    <source>
        <dbReference type="EMBL" id="AZB00641.1"/>
    </source>
</evidence>
<dbReference type="Proteomes" id="UP000279541">
    <property type="component" value="Chromosome"/>
</dbReference>
<proteinExistence type="predicted"/>
<protein>
    <submittedName>
        <fullName evidence="1">Uncharacterized protein</fullName>
    </submittedName>
</protein>
<name>A0ABM7BMW1_9FLAO</name>
<evidence type="ECO:0000313" key="2">
    <source>
        <dbReference type="Proteomes" id="UP000279541"/>
    </source>
</evidence>
<gene>
    <name evidence="1" type="ORF">EG359_13880</name>
</gene>
<sequence length="71" mass="8163">MLDEDAPITYNNAKRNEELGTNTDFQNEEINGLVMVRTGSKSYRLNSQIRTETSFFSIENYQKGGIRKAKE</sequence>
<dbReference type="RefSeq" id="WP_076357123.1">
    <property type="nucleotide sequence ID" value="NZ_CP033926.1"/>
</dbReference>
<organism evidence="1 2">
    <name type="scientific">Chryseobacterium joostei</name>
    <dbReference type="NCBI Taxonomy" id="112234"/>
    <lineage>
        <taxon>Bacteria</taxon>
        <taxon>Pseudomonadati</taxon>
        <taxon>Bacteroidota</taxon>
        <taxon>Flavobacteriia</taxon>
        <taxon>Flavobacteriales</taxon>
        <taxon>Weeksellaceae</taxon>
        <taxon>Chryseobacterium group</taxon>
        <taxon>Chryseobacterium</taxon>
    </lineage>
</organism>
<dbReference type="EMBL" id="CP033926">
    <property type="protein sequence ID" value="AZB00641.1"/>
    <property type="molecule type" value="Genomic_DNA"/>
</dbReference>
<reference evidence="1 2" key="1">
    <citation type="submission" date="2018-11" db="EMBL/GenBank/DDBJ databases">
        <title>Proposal to divide the Flavobacteriaceae and reorganize its genera based on Amino Acid Identity values calculated from whole genome sequences.</title>
        <authorList>
            <person name="Nicholson A.C."/>
            <person name="Gulvik C.A."/>
            <person name="Whitney A.M."/>
            <person name="Humrighouse B.W."/>
            <person name="Bell M."/>
            <person name="Holmes B."/>
            <person name="Steigerwalt A.G."/>
            <person name="Villarma A."/>
            <person name="Sheth M."/>
            <person name="Batra D."/>
            <person name="Pryor J."/>
            <person name="Bernardet J.-F."/>
            <person name="Hugo C."/>
            <person name="Kampfer P."/>
            <person name="Newman J."/>
            <person name="McQuiston J.R."/>
        </authorList>
    </citation>
    <scope>NUCLEOTIDE SEQUENCE [LARGE SCALE GENOMIC DNA]</scope>
    <source>
        <strain evidence="1 2">DSM 16927</strain>
    </source>
</reference>